<dbReference type="EMBL" id="HBHK01017522">
    <property type="protein sequence ID" value="CAD9691717.1"/>
    <property type="molecule type" value="Transcribed_RNA"/>
</dbReference>
<evidence type="ECO:0000313" key="2">
    <source>
        <dbReference type="EMBL" id="CAD9691717.1"/>
    </source>
</evidence>
<feature type="region of interest" description="Disordered" evidence="1">
    <location>
        <begin position="46"/>
        <end position="338"/>
    </location>
</feature>
<name>A0A7S2S7B1_9STRA</name>
<feature type="compositionally biased region" description="Basic and acidic residues" evidence="1">
    <location>
        <begin position="146"/>
        <end position="155"/>
    </location>
</feature>
<dbReference type="AlphaFoldDB" id="A0A7S2S7B1"/>
<proteinExistence type="predicted"/>
<feature type="compositionally biased region" description="Basic and acidic residues" evidence="1">
    <location>
        <begin position="302"/>
        <end position="326"/>
    </location>
</feature>
<sequence length="377" mass="41878">MAIDHQMDRQELESLPRRKLQLIAKSIGVRANAKSAVIIDEIVKYQQEQKGQEENDLTLTETDGKEESGQQQNDIQCQVTGDEETERQVSTPNGKEEFAHSEEPDATPKAKKHQERIQPDAAAEEPASQGSAQEENKQTEGTGVHSTHELAKGEQSDDAEEKPTQETTALNHHVLARPTIRTKRRLPSRTSKVKGTSRTEGVGLEKNATNLVQDRKKQNTNQLSTKSATKRAGRSQDERSSGRSRPASKSPRNKTLAGSASKKTQGKENTSSNYLSATGKKRKAPVHVAASSSKKSRSAAKSRFDKAHENLFKKQESILERYDRSKTPRKPATGLRKECTNKVADKKDGVVKKGTKFDLQASLRRPITWEMKRGPLK</sequence>
<gene>
    <name evidence="2" type="ORF">QSP1433_LOCUS11090</name>
</gene>
<feature type="compositionally biased region" description="Polar residues" evidence="1">
    <location>
        <begin position="256"/>
        <end position="276"/>
    </location>
</feature>
<feature type="compositionally biased region" description="Polar residues" evidence="1">
    <location>
        <begin position="188"/>
        <end position="199"/>
    </location>
</feature>
<evidence type="ECO:0000256" key="1">
    <source>
        <dbReference type="SAM" id="MobiDB-lite"/>
    </source>
</evidence>
<organism evidence="2">
    <name type="scientific">Mucochytrium quahogii</name>
    <dbReference type="NCBI Taxonomy" id="96639"/>
    <lineage>
        <taxon>Eukaryota</taxon>
        <taxon>Sar</taxon>
        <taxon>Stramenopiles</taxon>
        <taxon>Bigyra</taxon>
        <taxon>Labyrinthulomycetes</taxon>
        <taxon>Thraustochytrida</taxon>
        <taxon>Thraustochytriidae</taxon>
        <taxon>Mucochytrium</taxon>
    </lineage>
</organism>
<protein>
    <submittedName>
        <fullName evidence="2">Uncharacterized protein</fullName>
    </submittedName>
</protein>
<feature type="compositionally biased region" description="Basic and acidic residues" evidence="1">
    <location>
        <begin position="94"/>
        <end position="108"/>
    </location>
</feature>
<feature type="compositionally biased region" description="Polar residues" evidence="1">
    <location>
        <begin position="69"/>
        <end position="79"/>
    </location>
</feature>
<accession>A0A7S2S7B1</accession>
<reference evidence="2" key="1">
    <citation type="submission" date="2021-01" db="EMBL/GenBank/DDBJ databases">
        <authorList>
            <person name="Corre E."/>
            <person name="Pelletier E."/>
            <person name="Niang G."/>
            <person name="Scheremetjew M."/>
            <person name="Finn R."/>
            <person name="Kale V."/>
            <person name="Holt S."/>
            <person name="Cochrane G."/>
            <person name="Meng A."/>
            <person name="Brown T."/>
            <person name="Cohen L."/>
        </authorList>
    </citation>
    <scope>NUCLEOTIDE SEQUENCE</scope>
    <source>
        <strain evidence="2">NY070348D</strain>
    </source>
</reference>
<feature type="compositionally biased region" description="Polar residues" evidence="1">
    <location>
        <begin position="128"/>
        <end position="145"/>
    </location>
</feature>